<feature type="domain" description="Calcium-transporting P-type ATPase N-terminal autoinhibitory" evidence="1">
    <location>
        <begin position="5"/>
        <end position="49"/>
    </location>
</feature>
<proteinExistence type="predicted"/>
<dbReference type="GO" id="GO:0005516">
    <property type="term" value="F:calmodulin binding"/>
    <property type="evidence" value="ECO:0007669"/>
    <property type="project" value="InterPro"/>
</dbReference>
<dbReference type="Gene3D" id="1.20.5.170">
    <property type="match status" value="1"/>
</dbReference>
<name>A5AY00_VITVI</name>
<dbReference type="EMBL" id="AM439697">
    <property type="protein sequence ID" value="CAN62966.1"/>
    <property type="molecule type" value="Genomic_DNA"/>
</dbReference>
<reference evidence="2" key="1">
    <citation type="journal article" date="2007" name="PLoS ONE">
        <title>The first genome sequence of an elite grapevine cultivar (Pinot noir Vitis vinifera L.): coping with a highly heterozygous genome.</title>
        <authorList>
            <person name="Velasco R."/>
            <person name="Zharkikh A."/>
            <person name="Troggio M."/>
            <person name="Cartwright D.A."/>
            <person name="Cestaro A."/>
            <person name="Pruss D."/>
            <person name="Pindo M."/>
            <person name="FitzGerald L.M."/>
            <person name="Vezzulli S."/>
            <person name="Reid J."/>
            <person name="Malacarne G."/>
            <person name="Iliev D."/>
            <person name="Coppola G."/>
            <person name="Wardell B."/>
            <person name="Micheletti D."/>
            <person name="Macalma T."/>
            <person name="Facci M."/>
            <person name="Mitchell J.T."/>
            <person name="Perazzolli M."/>
            <person name="Eldredge G."/>
            <person name="Gatto P."/>
            <person name="Oyzerski R."/>
            <person name="Moretto M."/>
            <person name="Gutin N."/>
            <person name="Stefanini M."/>
            <person name="Chen Y."/>
            <person name="Segala C."/>
            <person name="Davenport C."/>
            <person name="Dematte L."/>
            <person name="Mraz A."/>
            <person name="Battilana J."/>
            <person name="Stormo K."/>
            <person name="Costa F."/>
            <person name="Tao Q."/>
            <person name="Si-Ammour A."/>
            <person name="Harkins T."/>
            <person name="Lackey A."/>
            <person name="Perbost C."/>
            <person name="Taillon B."/>
            <person name="Stella A."/>
            <person name="Solovyev V."/>
            <person name="Fawcett J.A."/>
            <person name="Sterck L."/>
            <person name="Vandepoele K."/>
            <person name="Grando S.M."/>
            <person name="Toppo S."/>
            <person name="Moser C."/>
            <person name="Lanchbury J."/>
            <person name="Bogden R."/>
            <person name="Skolnick M."/>
            <person name="Sgaramella V."/>
            <person name="Bhatnagar S.K."/>
            <person name="Fontana P."/>
            <person name="Gutin A."/>
            <person name="Van de Peer Y."/>
            <person name="Salamini F."/>
            <person name="Viola R."/>
        </authorList>
    </citation>
    <scope>NUCLEOTIDE SEQUENCE</scope>
</reference>
<evidence type="ECO:0000313" key="2">
    <source>
        <dbReference type="EMBL" id="CAN62966.1"/>
    </source>
</evidence>
<organism evidence="2">
    <name type="scientific">Vitis vinifera</name>
    <name type="common">Grape</name>
    <dbReference type="NCBI Taxonomy" id="29760"/>
    <lineage>
        <taxon>Eukaryota</taxon>
        <taxon>Viridiplantae</taxon>
        <taxon>Streptophyta</taxon>
        <taxon>Embryophyta</taxon>
        <taxon>Tracheophyta</taxon>
        <taxon>Spermatophyta</taxon>
        <taxon>Magnoliopsida</taxon>
        <taxon>eudicotyledons</taxon>
        <taxon>Gunneridae</taxon>
        <taxon>Pentapetalae</taxon>
        <taxon>rosids</taxon>
        <taxon>Vitales</taxon>
        <taxon>Vitaceae</taxon>
        <taxon>Viteae</taxon>
        <taxon>Vitis</taxon>
    </lineage>
</organism>
<sequence length="134" mass="15847">MEKYLRENFDVEPKRASEEARRRWRSAVSVVKNPRRRFRMVADLAKRSETERKRQKIQRREKYFYLFSCETECGHHLHSVLLVKTGIPMCMCVGFVDLKWFTQQVLKIKACGLPLPIHIVVATLIARLLTWVAT</sequence>
<protein>
    <recommendedName>
        <fullName evidence="1">Calcium-transporting P-type ATPase N-terminal autoinhibitory domain-containing protein</fullName>
    </recommendedName>
</protein>
<dbReference type="ExpressionAtlas" id="A5AY00">
    <property type="expression patterns" value="baseline and differential"/>
</dbReference>
<accession>A5AY00</accession>
<evidence type="ECO:0000259" key="1">
    <source>
        <dbReference type="Pfam" id="PF12515"/>
    </source>
</evidence>
<dbReference type="InterPro" id="IPR024750">
    <property type="entry name" value="Ca_ATPase_N_dom"/>
</dbReference>
<gene>
    <name evidence="2" type="ORF">VITISV_038928</name>
</gene>
<dbReference type="AlphaFoldDB" id="A5AY00"/>
<dbReference type="Pfam" id="PF12515">
    <property type="entry name" value="CaATP_NAI"/>
    <property type="match status" value="1"/>
</dbReference>